<evidence type="ECO:0000313" key="1">
    <source>
        <dbReference type="EMBL" id="RBO98352.1"/>
    </source>
</evidence>
<evidence type="ECO:0000313" key="2">
    <source>
        <dbReference type="Proteomes" id="UP000252118"/>
    </source>
</evidence>
<proteinExistence type="predicted"/>
<dbReference type="AlphaFoldDB" id="A0A366E7Q9"/>
<organism evidence="1 2">
    <name type="scientific">Rossellomorea aquimaris</name>
    <dbReference type="NCBI Taxonomy" id="189382"/>
    <lineage>
        <taxon>Bacteria</taxon>
        <taxon>Bacillati</taxon>
        <taxon>Bacillota</taxon>
        <taxon>Bacilli</taxon>
        <taxon>Bacillales</taxon>
        <taxon>Bacillaceae</taxon>
        <taxon>Rossellomorea</taxon>
    </lineage>
</organism>
<dbReference type="EMBL" id="QNRJ01000040">
    <property type="protein sequence ID" value="RBO98352.1"/>
    <property type="molecule type" value="Genomic_DNA"/>
</dbReference>
<reference evidence="1 2" key="1">
    <citation type="submission" date="2018-06" db="EMBL/GenBank/DDBJ databases">
        <title>Freshwater and sediment microbial communities from various areas in North America, analyzing microbe dynamics in response to fracking.</title>
        <authorList>
            <person name="Lamendella R."/>
        </authorList>
    </citation>
    <scope>NUCLEOTIDE SEQUENCE [LARGE SCALE GENOMIC DNA]</scope>
    <source>
        <strain evidence="1 2">97B</strain>
    </source>
</reference>
<name>A0A366E7Q9_9BACI</name>
<dbReference type="Proteomes" id="UP000252118">
    <property type="component" value="Unassembled WGS sequence"/>
</dbReference>
<comment type="caution">
    <text evidence="1">The sequence shown here is derived from an EMBL/GenBank/DDBJ whole genome shotgun (WGS) entry which is preliminary data.</text>
</comment>
<accession>A0A366E7Q9</accession>
<protein>
    <submittedName>
        <fullName evidence="1">Uncharacterized protein</fullName>
    </submittedName>
</protein>
<gene>
    <name evidence="1" type="ORF">DET59_1402</name>
</gene>
<dbReference type="RefSeq" id="WP_113971582.1">
    <property type="nucleotide sequence ID" value="NZ_QNRJ01000040.1"/>
</dbReference>
<sequence>MKKIFSVLLTTLLLFLIVPGLGKVNAACSDPWSVTPTAKTSIGGEIVTPQCTSGSPYGWVSLRSTARLDPAAKNFKQYRKVGNASKALSDLQRYIATSTNPPVAYGSGKWAVHTPQGTVMFYPKDASYGRPAIKWNAGKEVIRYD</sequence>